<evidence type="ECO:0000313" key="2">
    <source>
        <dbReference type="Proteomes" id="UP000616151"/>
    </source>
</evidence>
<dbReference type="EMBL" id="JAENHL010000007">
    <property type="protein sequence ID" value="MBK1868241.1"/>
    <property type="molecule type" value="Genomic_DNA"/>
</dbReference>
<gene>
    <name evidence="1" type="ORF">JHL16_17950</name>
</gene>
<protein>
    <submittedName>
        <fullName evidence="1">Uncharacterized protein</fullName>
    </submittedName>
</protein>
<reference evidence="1" key="1">
    <citation type="submission" date="2021-01" db="EMBL/GenBank/DDBJ databases">
        <authorList>
            <person name="Sun Q."/>
        </authorList>
    </citation>
    <scope>NUCLEOTIDE SEQUENCE</scope>
    <source>
        <strain evidence="1">YIM B02566</strain>
    </source>
</reference>
<accession>A0ACC5R6E6</accession>
<name>A0ACC5R6E6_9HYPH</name>
<evidence type="ECO:0000313" key="1">
    <source>
        <dbReference type="EMBL" id="MBK1868241.1"/>
    </source>
</evidence>
<sequence length="119" mass="13213">MSQPNWEKLYPGRRALTVLMPKEHATMLLLGANEIAPGVVLLDHFMLARPRPLAADKEPAKPTPAKSAARGRRRLRRQARKITEEERAAIDKAVAEGKVKLLKPGFGLPPSWLTSESDQ</sequence>
<keyword evidence="2" id="KW-1185">Reference proteome</keyword>
<proteinExistence type="predicted"/>
<organism evidence="1 2">
    <name type="scientific">Taklimakanibacter albus</name>
    <dbReference type="NCBI Taxonomy" id="2800327"/>
    <lineage>
        <taxon>Bacteria</taxon>
        <taxon>Pseudomonadati</taxon>
        <taxon>Pseudomonadota</taxon>
        <taxon>Alphaproteobacteria</taxon>
        <taxon>Hyphomicrobiales</taxon>
        <taxon>Aestuariivirgaceae</taxon>
        <taxon>Taklimakanibacter</taxon>
    </lineage>
</organism>
<dbReference type="Proteomes" id="UP000616151">
    <property type="component" value="Unassembled WGS sequence"/>
</dbReference>
<comment type="caution">
    <text evidence="1">The sequence shown here is derived from an EMBL/GenBank/DDBJ whole genome shotgun (WGS) entry which is preliminary data.</text>
</comment>